<feature type="chain" id="PRO_5003428974" evidence="1">
    <location>
        <begin position="24"/>
        <end position="160"/>
    </location>
</feature>
<proteinExistence type="predicted"/>
<name>G2E3Y3_9GAMM</name>
<accession>G2E3Y3</accession>
<sequence>MRTFVVRYMASMAMLTWASLPMAADWRGQLSDGTQIEVDSQTHRAWQLDHGQRRPLWDGVHRLADGSVVIVREGRAVPQAGMLDAWSRAETPKTGSRLADCERLLDHACGKDGRCVRAEPCRAARQLGAMADEAETAEAADELAAQCREALGSDFFTPCD</sequence>
<dbReference type="EMBL" id="AFWT01000022">
    <property type="protein sequence ID" value="EGV29876.1"/>
    <property type="molecule type" value="Genomic_DNA"/>
</dbReference>
<evidence type="ECO:0000313" key="3">
    <source>
        <dbReference type="Proteomes" id="UP000004200"/>
    </source>
</evidence>
<reference evidence="2 3" key="1">
    <citation type="submission" date="2011-06" db="EMBL/GenBank/DDBJ databases">
        <title>The draft genome of Thiorhodococcus drewsii AZ1.</title>
        <authorList>
            <consortium name="US DOE Joint Genome Institute (JGI-PGF)"/>
            <person name="Lucas S."/>
            <person name="Han J."/>
            <person name="Lapidus A."/>
            <person name="Cheng J.-F."/>
            <person name="Goodwin L."/>
            <person name="Pitluck S."/>
            <person name="Peters L."/>
            <person name="Land M.L."/>
            <person name="Hauser L."/>
            <person name="Vogl K."/>
            <person name="Liu Z."/>
            <person name="Imhoff J."/>
            <person name="Thiel V."/>
            <person name="Frigaard N.-U."/>
            <person name="Bryant D.A."/>
            <person name="Woyke T.J."/>
        </authorList>
    </citation>
    <scope>NUCLEOTIDE SEQUENCE [LARGE SCALE GENOMIC DNA]</scope>
    <source>
        <strain evidence="2 3">AZ1</strain>
    </source>
</reference>
<protein>
    <submittedName>
        <fullName evidence="2">Uncharacterized protein</fullName>
    </submittedName>
</protein>
<keyword evidence="3" id="KW-1185">Reference proteome</keyword>
<feature type="signal peptide" evidence="1">
    <location>
        <begin position="1"/>
        <end position="23"/>
    </location>
</feature>
<keyword evidence="1" id="KW-0732">Signal</keyword>
<dbReference type="Proteomes" id="UP000004200">
    <property type="component" value="Unassembled WGS sequence"/>
</dbReference>
<dbReference type="AlphaFoldDB" id="G2E3Y3"/>
<evidence type="ECO:0000256" key="1">
    <source>
        <dbReference type="SAM" id="SignalP"/>
    </source>
</evidence>
<organism evidence="2 3">
    <name type="scientific">Thiorhodococcus drewsii AZ1</name>
    <dbReference type="NCBI Taxonomy" id="765913"/>
    <lineage>
        <taxon>Bacteria</taxon>
        <taxon>Pseudomonadati</taxon>
        <taxon>Pseudomonadota</taxon>
        <taxon>Gammaproteobacteria</taxon>
        <taxon>Chromatiales</taxon>
        <taxon>Chromatiaceae</taxon>
        <taxon>Thiorhodococcus</taxon>
    </lineage>
</organism>
<gene>
    <name evidence="2" type="ORF">ThidrDRAFT_2996</name>
</gene>
<dbReference type="eggNOG" id="ENOG50331DN">
    <property type="taxonomic scope" value="Bacteria"/>
</dbReference>
<evidence type="ECO:0000313" key="2">
    <source>
        <dbReference type="EMBL" id="EGV29876.1"/>
    </source>
</evidence>
<comment type="caution">
    <text evidence="2">The sequence shown here is derived from an EMBL/GenBank/DDBJ whole genome shotgun (WGS) entry which is preliminary data.</text>
</comment>